<evidence type="ECO:0000259" key="5">
    <source>
        <dbReference type="Pfam" id="PF01370"/>
    </source>
</evidence>
<accession>A0A1G9CRH7</accession>
<dbReference type="EMBL" id="FNFP01000002">
    <property type="protein sequence ID" value="SDK54226.1"/>
    <property type="molecule type" value="Genomic_DNA"/>
</dbReference>
<dbReference type="GO" id="GO:0042732">
    <property type="term" value="P:D-xylose metabolic process"/>
    <property type="evidence" value="ECO:0007669"/>
    <property type="project" value="InterPro"/>
</dbReference>
<dbReference type="InterPro" id="IPR044516">
    <property type="entry name" value="UXS-like"/>
</dbReference>
<dbReference type="AlphaFoldDB" id="A0A1G9CRH7"/>
<comment type="cofactor">
    <cofactor evidence="1">
        <name>NAD(+)</name>
        <dbReference type="ChEBI" id="CHEBI:57540"/>
    </cofactor>
</comment>
<gene>
    <name evidence="6" type="ORF">SAMN05660472_01536</name>
</gene>
<proteinExistence type="predicted"/>
<dbReference type="GO" id="GO:0005737">
    <property type="term" value="C:cytoplasm"/>
    <property type="evidence" value="ECO:0007669"/>
    <property type="project" value="TreeGrafter"/>
</dbReference>
<dbReference type="PANTHER" id="PTHR43078:SF6">
    <property type="entry name" value="UDP-GLUCURONIC ACID DECARBOXYLASE 1"/>
    <property type="match status" value="1"/>
</dbReference>
<dbReference type="SUPFAM" id="SSF51735">
    <property type="entry name" value="NAD(P)-binding Rossmann-fold domains"/>
    <property type="match status" value="1"/>
</dbReference>
<sequence length="137" mass="15448">MLKVSSIISEDIQIIYNDLKDSLTEIEGSTWLISGGGGFLGSYFLDLLNYCNEKVFHNPCKVICIENFLSGTPERIKHLQNNQHIQIIKTDIVKPIEVYGDIDYIVHAASIASPSFYRKYPIETIEANVLGLKNLLD</sequence>
<name>A0A1G9CRH7_9FIRM</name>
<evidence type="ECO:0000313" key="6">
    <source>
        <dbReference type="EMBL" id="SDK54226.1"/>
    </source>
</evidence>
<dbReference type="InterPro" id="IPR036291">
    <property type="entry name" value="NAD(P)-bd_dom_sf"/>
</dbReference>
<keyword evidence="3" id="KW-0520">NAD</keyword>
<evidence type="ECO:0000256" key="4">
    <source>
        <dbReference type="ARBA" id="ARBA00023239"/>
    </source>
</evidence>
<organism evidence="6 7">
    <name type="scientific">Natronincola ferrireducens</name>
    <dbReference type="NCBI Taxonomy" id="393762"/>
    <lineage>
        <taxon>Bacteria</taxon>
        <taxon>Bacillati</taxon>
        <taxon>Bacillota</taxon>
        <taxon>Clostridia</taxon>
        <taxon>Peptostreptococcales</taxon>
        <taxon>Natronincolaceae</taxon>
        <taxon>Natronincola</taxon>
    </lineage>
</organism>
<protein>
    <submittedName>
        <fullName evidence="6">NAD dependent epimerase/dehydratase family protein</fullName>
    </submittedName>
</protein>
<dbReference type="Pfam" id="PF01370">
    <property type="entry name" value="Epimerase"/>
    <property type="match status" value="1"/>
</dbReference>
<dbReference type="GO" id="GO:0070403">
    <property type="term" value="F:NAD+ binding"/>
    <property type="evidence" value="ECO:0007669"/>
    <property type="project" value="InterPro"/>
</dbReference>
<feature type="domain" description="NAD-dependent epimerase/dehydratase" evidence="5">
    <location>
        <begin position="31"/>
        <end position="137"/>
    </location>
</feature>
<reference evidence="6 7" key="1">
    <citation type="submission" date="2016-10" db="EMBL/GenBank/DDBJ databases">
        <authorList>
            <person name="de Groot N.N."/>
        </authorList>
    </citation>
    <scope>NUCLEOTIDE SEQUENCE [LARGE SCALE GENOMIC DNA]</scope>
    <source>
        <strain evidence="6 7">DSM 18346</strain>
    </source>
</reference>
<evidence type="ECO:0000256" key="3">
    <source>
        <dbReference type="ARBA" id="ARBA00023027"/>
    </source>
</evidence>
<keyword evidence="2" id="KW-0210">Decarboxylase</keyword>
<evidence type="ECO:0000256" key="1">
    <source>
        <dbReference type="ARBA" id="ARBA00001911"/>
    </source>
</evidence>
<evidence type="ECO:0000313" key="7">
    <source>
        <dbReference type="Proteomes" id="UP000198718"/>
    </source>
</evidence>
<dbReference type="GO" id="GO:0048040">
    <property type="term" value="F:UDP-glucuronate decarboxylase activity"/>
    <property type="evidence" value="ECO:0007669"/>
    <property type="project" value="TreeGrafter"/>
</dbReference>
<dbReference type="PANTHER" id="PTHR43078">
    <property type="entry name" value="UDP-GLUCURONIC ACID DECARBOXYLASE-RELATED"/>
    <property type="match status" value="1"/>
</dbReference>
<dbReference type="Gene3D" id="3.40.50.720">
    <property type="entry name" value="NAD(P)-binding Rossmann-like Domain"/>
    <property type="match status" value="1"/>
</dbReference>
<keyword evidence="7" id="KW-1185">Reference proteome</keyword>
<dbReference type="STRING" id="393762.SAMN05660472_01536"/>
<evidence type="ECO:0000256" key="2">
    <source>
        <dbReference type="ARBA" id="ARBA00022793"/>
    </source>
</evidence>
<dbReference type="Proteomes" id="UP000198718">
    <property type="component" value="Unassembled WGS sequence"/>
</dbReference>
<dbReference type="InterPro" id="IPR001509">
    <property type="entry name" value="Epimerase_deHydtase"/>
</dbReference>
<keyword evidence="4" id="KW-0456">Lyase</keyword>